<dbReference type="InterPro" id="IPR020846">
    <property type="entry name" value="MFS_dom"/>
</dbReference>
<proteinExistence type="predicted"/>
<dbReference type="InterPro" id="IPR011701">
    <property type="entry name" value="MFS"/>
</dbReference>
<dbReference type="SUPFAM" id="SSF103473">
    <property type="entry name" value="MFS general substrate transporter"/>
    <property type="match status" value="1"/>
</dbReference>
<feature type="transmembrane region" description="Helical" evidence="6">
    <location>
        <begin position="79"/>
        <end position="97"/>
    </location>
</feature>
<dbReference type="GO" id="GO:0005886">
    <property type="term" value="C:plasma membrane"/>
    <property type="evidence" value="ECO:0007669"/>
    <property type="project" value="TreeGrafter"/>
</dbReference>
<name>A0A371DFN0_9APHY</name>
<feature type="domain" description="Major facilitator superfamily (MFS) profile" evidence="7">
    <location>
        <begin position="45"/>
        <end position="543"/>
    </location>
</feature>
<organism evidence="8 9">
    <name type="scientific">Lentinus brumalis</name>
    <dbReference type="NCBI Taxonomy" id="2498619"/>
    <lineage>
        <taxon>Eukaryota</taxon>
        <taxon>Fungi</taxon>
        <taxon>Dikarya</taxon>
        <taxon>Basidiomycota</taxon>
        <taxon>Agaricomycotina</taxon>
        <taxon>Agaricomycetes</taxon>
        <taxon>Polyporales</taxon>
        <taxon>Polyporaceae</taxon>
        <taxon>Lentinus</taxon>
    </lineage>
</organism>
<feature type="transmembrane region" description="Helical" evidence="6">
    <location>
        <begin position="264"/>
        <end position="284"/>
    </location>
</feature>
<comment type="subcellular location">
    <subcellularLocation>
        <location evidence="1">Membrane</location>
        <topology evidence="1">Multi-pass membrane protein</topology>
    </subcellularLocation>
</comment>
<dbReference type="EMBL" id="KZ857395">
    <property type="protein sequence ID" value="RDX51312.1"/>
    <property type="molecule type" value="Genomic_DNA"/>
</dbReference>
<evidence type="ECO:0000256" key="6">
    <source>
        <dbReference type="SAM" id="Phobius"/>
    </source>
</evidence>
<keyword evidence="4 6" id="KW-0472">Membrane</keyword>
<feature type="transmembrane region" description="Helical" evidence="6">
    <location>
        <begin position="396"/>
        <end position="418"/>
    </location>
</feature>
<dbReference type="STRING" id="139420.A0A371DFN0"/>
<dbReference type="InterPro" id="IPR036259">
    <property type="entry name" value="MFS_trans_sf"/>
</dbReference>
<keyword evidence="2 6" id="KW-0812">Transmembrane</keyword>
<evidence type="ECO:0000256" key="4">
    <source>
        <dbReference type="ARBA" id="ARBA00023136"/>
    </source>
</evidence>
<dbReference type="GO" id="GO:0022857">
    <property type="term" value="F:transmembrane transporter activity"/>
    <property type="evidence" value="ECO:0007669"/>
    <property type="project" value="InterPro"/>
</dbReference>
<feature type="transmembrane region" description="Helical" evidence="6">
    <location>
        <begin position="197"/>
        <end position="217"/>
    </location>
</feature>
<evidence type="ECO:0000313" key="8">
    <source>
        <dbReference type="EMBL" id="RDX51312.1"/>
    </source>
</evidence>
<feature type="compositionally biased region" description="Polar residues" evidence="5">
    <location>
        <begin position="1"/>
        <end position="12"/>
    </location>
</feature>
<evidence type="ECO:0000256" key="5">
    <source>
        <dbReference type="SAM" id="MobiDB-lite"/>
    </source>
</evidence>
<feature type="transmembrane region" description="Helical" evidence="6">
    <location>
        <begin position="338"/>
        <end position="360"/>
    </location>
</feature>
<dbReference type="Pfam" id="PF07690">
    <property type="entry name" value="MFS_1"/>
    <property type="match status" value="1"/>
</dbReference>
<evidence type="ECO:0000259" key="7">
    <source>
        <dbReference type="PROSITE" id="PS50850"/>
    </source>
</evidence>
<feature type="transmembrane region" description="Helical" evidence="6">
    <location>
        <begin position="372"/>
        <end position="390"/>
    </location>
</feature>
<gene>
    <name evidence="8" type="ORF">OH76DRAFT_1347343</name>
</gene>
<keyword evidence="3 6" id="KW-1133">Transmembrane helix</keyword>
<feature type="region of interest" description="Disordered" evidence="5">
    <location>
        <begin position="1"/>
        <end position="32"/>
    </location>
</feature>
<feature type="transmembrane region" description="Helical" evidence="6">
    <location>
        <begin position="109"/>
        <end position="128"/>
    </location>
</feature>
<accession>A0A371DFN0</accession>
<protein>
    <submittedName>
        <fullName evidence="8">Mfs1.2</fullName>
    </submittedName>
</protein>
<dbReference type="OrthoDB" id="3437016at2759"/>
<feature type="transmembrane region" description="Helical" evidence="6">
    <location>
        <begin position="237"/>
        <end position="258"/>
    </location>
</feature>
<feature type="compositionally biased region" description="Basic and acidic residues" evidence="5">
    <location>
        <begin position="13"/>
        <end position="25"/>
    </location>
</feature>
<dbReference type="PANTHER" id="PTHR23501:SF102">
    <property type="entry name" value="DRUG TRANSPORTER, PUTATIVE (AFU_ORTHOLOGUE AFUA_3G08530)-RELATED"/>
    <property type="match status" value="1"/>
</dbReference>
<feature type="transmembrane region" description="Helical" evidence="6">
    <location>
        <begin position="517"/>
        <end position="535"/>
    </location>
</feature>
<reference evidence="8 9" key="1">
    <citation type="journal article" date="2018" name="Biotechnol. Biofuels">
        <title>Integrative visual omics of the white-rot fungus Polyporus brumalis exposes the biotechnological potential of its oxidative enzymes for delignifying raw plant biomass.</title>
        <authorList>
            <person name="Miyauchi S."/>
            <person name="Rancon A."/>
            <person name="Drula E."/>
            <person name="Hage H."/>
            <person name="Chaduli D."/>
            <person name="Favel A."/>
            <person name="Grisel S."/>
            <person name="Henrissat B."/>
            <person name="Herpoel-Gimbert I."/>
            <person name="Ruiz-Duenas F.J."/>
            <person name="Chevret D."/>
            <person name="Hainaut M."/>
            <person name="Lin J."/>
            <person name="Wang M."/>
            <person name="Pangilinan J."/>
            <person name="Lipzen A."/>
            <person name="Lesage-Meessen L."/>
            <person name="Navarro D."/>
            <person name="Riley R."/>
            <person name="Grigoriev I.V."/>
            <person name="Zhou S."/>
            <person name="Raouche S."/>
            <person name="Rosso M.N."/>
        </authorList>
    </citation>
    <scope>NUCLEOTIDE SEQUENCE [LARGE SCALE GENOMIC DNA]</scope>
    <source>
        <strain evidence="8 9">BRFM 1820</strain>
    </source>
</reference>
<dbReference type="Proteomes" id="UP000256964">
    <property type="component" value="Unassembled WGS sequence"/>
</dbReference>
<dbReference type="PANTHER" id="PTHR23501">
    <property type="entry name" value="MAJOR FACILITATOR SUPERFAMILY"/>
    <property type="match status" value="1"/>
</dbReference>
<dbReference type="PROSITE" id="PS00216">
    <property type="entry name" value="SUGAR_TRANSPORT_1"/>
    <property type="match status" value="1"/>
</dbReference>
<keyword evidence="9" id="KW-1185">Reference proteome</keyword>
<evidence type="ECO:0000313" key="9">
    <source>
        <dbReference type="Proteomes" id="UP000256964"/>
    </source>
</evidence>
<evidence type="ECO:0000256" key="1">
    <source>
        <dbReference type="ARBA" id="ARBA00004141"/>
    </source>
</evidence>
<evidence type="ECO:0000256" key="2">
    <source>
        <dbReference type="ARBA" id="ARBA00022692"/>
    </source>
</evidence>
<dbReference type="InterPro" id="IPR005829">
    <property type="entry name" value="Sugar_transporter_CS"/>
</dbReference>
<dbReference type="PROSITE" id="PS50850">
    <property type="entry name" value="MFS"/>
    <property type="match status" value="1"/>
</dbReference>
<dbReference type="PRINTS" id="PR01036">
    <property type="entry name" value="TCRTETB"/>
</dbReference>
<feature type="transmembrane region" description="Helical" evidence="6">
    <location>
        <begin position="42"/>
        <end position="67"/>
    </location>
</feature>
<sequence>MSSCSTGKNAAQRTEKDAVKLKDADSSELSSQPIPARKNGRFWAVIGGVLLSTFFAVLEAYCVSTALPVIVSDLHSDQFVWVASAYAIASTALLPLSGGLADMFGRKPVILGSVLVFAFGGALAGAAQSMNMLIAARVLQGVGAGGMTTLSQITISDLVTLQERGTFNGLIGLTWSLSGCLGPLVGGSLARQTQWRWMFYLNIPACGLVAVLFLLFFSPNKPPSLTRKEMVARLDIIGNTLLVGSTCSVVIGLTWAGIDFPWVSAQVLAPLCIGVSGLIAFLVYEWCFCEYPIVPLSVLSNRTSLSGYVQIALSAFVNIVLLYYLPIFYQACKDASPIASGVDIFGLVFSTGPFSIIAGASIAKYKRYRPPLWIAWGIMLVGIGLISSITESTSRIATICYQIPAGAGIGMVFAASYFPVLAPLPTKMNAAALSFFVFIRTFAQACNFSRSLSLIWGVTIGGAILQNELQMRLPQAIQDSLPGINNIAYAIVPLIPSLEEPEKDIVRKAFAQSLVTLWRMIIAVGGVGLLASLPMRGFPLHTQTDEGYALQVQPEVDGSRENQAERSFCSTS</sequence>
<evidence type="ECO:0000256" key="3">
    <source>
        <dbReference type="ARBA" id="ARBA00022989"/>
    </source>
</evidence>
<dbReference type="AlphaFoldDB" id="A0A371DFN0"/>
<feature type="transmembrane region" description="Helical" evidence="6">
    <location>
        <begin position="305"/>
        <end position="326"/>
    </location>
</feature>
<dbReference type="Gene3D" id="1.20.1250.20">
    <property type="entry name" value="MFS general substrate transporter like domains"/>
    <property type="match status" value="1"/>
</dbReference>